<dbReference type="Gene3D" id="2.40.280.10">
    <property type="match status" value="1"/>
</dbReference>
<dbReference type="InterPro" id="IPR020081">
    <property type="entry name" value="SsrA-bd_prot_CS"/>
</dbReference>
<dbReference type="PANTHER" id="PTHR30308:SF2">
    <property type="entry name" value="SSRA-BINDING PROTEIN"/>
    <property type="match status" value="1"/>
</dbReference>
<dbReference type="InterPro" id="IPR000037">
    <property type="entry name" value="SsrA-bd_prot"/>
</dbReference>
<evidence type="ECO:0000256" key="3">
    <source>
        <dbReference type="HAMAP-Rule" id="MF_00023"/>
    </source>
</evidence>
<name>A0A1F7RA53_9BACT</name>
<dbReference type="GO" id="GO:0005829">
    <property type="term" value="C:cytosol"/>
    <property type="evidence" value="ECO:0007669"/>
    <property type="project" value="TreeGrafter"/>
</dbReference>
<dbReference type="HAMAP" id="MF_00023">
    <property type="entry name" value="SmpB"/>
    <property type="match status" value="1"/>
</dbReference>
<evidence type="ECO:0000256" key="2">
    <source>
        <dbReference type="ARBA" id="ARBA00022884"/>
    </source>
</evidence>
<gene>
    <name evidence="3" type="primary">smpB</name>
    <name evidence="4" type="ORF">A2042_08590</name>
</gene>
<keyword evidence="2 3" id="KW-0694">RNA-binding</keyword>
<organism evidence="4 5">
    <name type="scientific">Candidatus Schekmanbacteria bacterium GWA2_38_11</name>
    <dbReference type="NCBI Taxonomy" id="1817876"/>
    <lineage>
        <taxon>Bacteria</taxon>
        <taxon>Candidatus Schekmaniibacteriota</taxon>
    </lineage>
</organism>
<protein>
    <recommendedName>
        <fullName evidence="3">SsrA-binding protein</fullName>
    </recommendedName>
    <alternativeName>
        <fullName evidence="3">Small protein B</fullName>
    </alternativeName>
</protein>
<reference evidence="4 5" key="1">
    <citation type="journal article" date="2016" name="Nat. Commun.">
        <title>Thousands of microbial genomes shed light on interconnected biogeochemical processes in an aquifer system.</title>
        <authorList>
            <person name="Anantharaman K."/>
            <person name="Brown C.T."/>
            <person name="Hug L.A."/>
            <person name="Sharon I."/>
            <person name="Castelle C.J."/>
            <person name="Probst A.J."/>
            <person name="Thomas B.C."/>
            <person name="Singh A."/>
            <person name="Wilkins M.J."/>
            <person name="Karaoz U."/>
            <person name="Brodie E.L."/>
            <person name="Williams K.H."/>
            <person name="Hubbard S.S."/>
            <person name="Banfield J.F."/>
        </authorList>
    </citation>
    <scope>NUCLEOTIDE SEQUENCE [LARGE SCALE GENOMIC DNA]</scope>
</reference>
<sequence length="157" mass="18116">MADSKKSLKDVKTVCTNRKAYHDYFLTETFEAGISLKGTEVKSLRDGKANLKDSYATIKDGEMYLMNCHISPYSAGSRENPPPTRTRKLLMHRREIERLLGKTKEKGFTLVPVKIYFKKGYAKVELALGKGKKLFDKRRAIKEKESKREIERALKKR</sequence>
<comment type="function">
    <text evidence="3">Required for rescue of stalled ribosomes mediated by trans-translation. Binds to transfer-messenger RNA (tmRNA), required for stable association of tmRNA with ribosomes. tmRNA and SmpB together mimic tRNA shape, replacing the anticodon stem-loop with SmpB. tmRNA is encoded by the ssrA gene; the 2 termini fold to resemble tRNA(Ala) and it encodes a 'tag peptide', a short internal open reading frame. During trans-translation Ala-aminoacylated tmRNA acts like a tRNA, entering the A-site of stalled ribosomes, displacing the stalled mRNA. The ribosome then switches to translate the ORF on the tmRNA; the nascent peptide is terminated with the 'tag peptide' encoded by the tmRNA and targeted for degradation. The ribosome is freed to recommence translation, which seems to be the essential function of trans-translation.</text>
</comment>
<proteinExistence type="inferred from homology"/>
<dbReference type="AlphaFoldDB" id="A0A1F7RA53"/>
<comment type="similarity">
    <text evidence="3">Belongs to the SmpB family.</text>
</comment>
<dbReference type="Pfam" id="PF01668">
    <property type="entry name" value="SmpB"/>
    <property type="match status" value="1"/>
</dbReference>
<evidence type="ECO:0000313" key="4">
    <source>
        <dbReference type="EMBL" id="OGL38301.1"/>
    </source>
</evidence>
<dbReference type="GO" id="GO:0003723">
    <property type="term" value="F:RNA binding"/>
    <property type="evidence" value="ECO:0007669"/>
    <property type="project" value="UniProtKB-UniRule"/>
</dbReference>
<dbReference type="CDD" id="cd09294">
    <property type="entry name" value="SmpB"/>
    <property type="match status" value="1"/>
</dbReference>
<evidence type="ECO:0000256" key="1">
    <source>
        <dbReference type="ARBA" id="ARBA00022490"/>
    </source>
</evidence>
<dbReference type="GO" id="GO:0070930">
    <property type="term" value="P:trans-translation-dependent protein tagging"/>
    <property type="evidence" value="ECO:0007669"/>
    <property type="project" value="TreeGrafter"/>
</dbReference>
<dbReference type="NCBIfam" id="TIGR00086">
    <property type="entry name" value="smpB"/>
    <property type="match status" value="1"/>
</dbReference>
<evidence type="ECO:0000313" key="5">
    <source>
        <dbReference type="Proteomes" id="UP000178526"/>
    </source>
</evidence>
<dbReference type="GO" id="GO:0070929">
    <property type="term" value="P:trans-translation"/>
    <property type="evidence" value="ECO:0007669"/>
    <property type="project" value="UniProtKB-UniRule"/>
</dbReference>
<comment type="caution">
    <text evidence="4">The sequence shown here is derived from an EMBL/GenBank/DDBJ whole genome shotgun (WGS) entry which is preliminary data.</text>
</comment>
<dbReference type="SUPFAM" id="SSF74982">
    <property type="entry name" value="Small protein B (SmpB)"/>
    <property type="match status" value="1"/>
</dbReference>
<dbReference type="InterPro" id="IPR023620">
    <property type="entry name" value="SmpB"/>
</dbReference>
<dbReference type="PROSITE" id="PS01317">
    <property type="entry name" value="SSRP"/>
    <property type="match status" value="1"/>
</dbReference>
<dbReference type="Proteomes" id="UP000178526">
    <property type="component" value="Unassembled WGS sequence"/>
</dbReference>
<accession>A0A1F7RA53</accession>
<comment type="subcellular location">
    <subcellularLocation>
        <location evidence="3">Cytoplasm</location>
    </subcellularLocation>
    <text evidence="3">The tmRNA-SmpB complex associates with stalled 70S ribosomes.</text>
</comment>
<dbReference type="NCBIfam" id="NF003843">
    <property type="entry name" value="PRK05422.1"/>
    <property type="match status" value="1"/>
</dbReference>
<dbReference type="PANTHER" id="PTHR30308">
    <property type="entry name" value="TMRNA-BINDING COMPONENT OF TRANS-TRANSLATION TAGGING COMPLEX"/>
    <property type="match status" value="1"/>
</dbReference>
<dbReference type="EMBL" id="MGDB01000150">
    <property type="protein sequence ID" value="OGL38301.1"/>
    <property type="molecule type" value="Genomic_DNA"/>
</dbReference>
<keyword evidence="1 3" id="KW-0963">Cytoplasm</keyword>